<name>A0ABU2LFI9_9ACTN</name>
<evidence type="ECO:0000256" key="6">
    <source>
        <dbReference type="SAM" id="Phobius"/>
    </source>
</evidence>
<feature type="transmembrane region" description="Helical" evidence="6">
    <location>
        <begin position="230"/>
        <end position="246"/>
    </location>
</feature>
<protein>
    <submittedName>
        <fullName evidence="8">MFS transporter</fullName>
    </submittedName>
</protein>
<keyword evidence="9" id="KW-1185">Reference proteome</keyword>
<accession>A0ABU2LFI9</accession>
<dbReference type="RefSeq" id="WP_311633315.1">
    <property type="nucleotide sequence ID" value="NZ_JAVREN010000066.1"/>
</dbReference>
<feature type="transmembrane region" description="Helical" evidence="6">
    <location>
        <begin position="105"/>
        <end position="126"/>
    </location>
</feature>
<gene>
    <name evidence="8" type="ORF">RM780_25845</name>
</gene>
<comment type="subcellular location">
    <subcellularLocation>
        <location evidence="1">Cell membrane</location>
        <topology evidence="1">Multi-pass membrane protein</topology>
    </subcellularLocation>
</comment>
<feature type="transmembrane region" description="Helical" evidence="6">
    <location>
        <begin position="200"/>
        <end position="218"/>
    </location>
</feature>
<dbReference type="Gene3D" id="1.20.1720.10">
    <property type="entry name" value="Multidrug resistance protein D"/>
    <property type="match status" value="1"/>
</dbReference>
<feature type="transmembrane region" description="Helical" evidence="6">
    <location>
        <begin position="394"/>
        <end position="417"/>
    </location>
</feature>
<comment type="caution">
    <text evidence="8">The sequence shown here is derived from an EMBL/GenBank/DDBJ whole genome shotgun (WGS) entry which is preliminary data.</text>
</comment>
<dbReference type="Pfam" id="PF07690">
    <property type="entry name" value="MFS_1"/>
    <property type="match status" value="1"/>
</dbReference>
<dbReference type="PANTHER" id="PTHR42718:SF42">
    <property type="entry name" value="EXPORT PROTEIN"/>
    <property type="match status" value="1"/>
</dbReference>
<evidence type="ECO:0000313" key="8">
    <source>
        <dbReference type="EMBL" id="MDT0310345.1"/>
    </source>
</evidence>
<dbReference type="SUPFAM" id="SSF103473">
    <property type="entry name" value="MFS general substrate transporter"/>
    <property type="match status" value="1"/>
</dbReference>
<dbReference type="InterPro" id="IPR011701">
    <property type="entry name" value="MFS"/>
</dbReference>
<feature type="transmembrane region" description="Helical" evidence="6">
    <location>
        <begin position="138"/>
        <end position="160"/>
    </location>
</feature>
<keyword evidence="3 6" id="KW-1133">Transmembrane helix</keyword>
<feature type="transmembrane region" description="Helical" evidence="6">
    <location>
        <begin position="52"/>
        <end position="72"/>
    </location>
</feature>
<feature type="transmembrane region" description="Helical" evidence="6">
    <location>
        <begin position="166"/>
        <end position="188"/>
    </location>
</feature>
<dbReference type="PROSITE" id="PS50850">
    <property type="entry name" value="MFS"/>
    <property type="match status" value="1"/>
</dbReference>
<feature type="transmembrane region" description="Helical" evidence="6">
    <location>
        <begin position="360"/>
        <end position="382"/>
    </location>
</feature>
<evidence type="ECO:0000256" key="2">
    <source>
        <dbReference type="ARBA" id="ARBA00022692"/>
    </source>
</evidence>
<feature type="transmembrane region" description="Helical" evidence="6">
    <location>
        <begin position="12"/>
        <end position="32"/>
    </location>
</feature>
<dbReference type="PRINTS" id="PR01036">
    <property type="entry name" value="TCRTETB"/>
</dbReference>
<evidence type="ECO:0000256" key="4">
    <source>
        <dbReference type="ARBA" id="ARBA00023136"/>
    </source>
</evidence>
<evidence type="ECO:0000313" key="9">
    <source>
        <dbReference type="Proteomes" id="UP001183388"/>
    </source>
</evidence>
<evidence type="ECO:0000256" key="1">
    <source>
        <dbReference type="ARBA" id="ARBA00004651"/>
    </source>
</evidence>
<feature type="transmembrane region" description="Helical" evidence="6">
    <location>
        <begin position="470"/>
        <end position="490"/>
    </location>
</feature>
<keyword evidence="2 6" id="KW-0812">Transmembrane</keyword>
<evidence type="ECO:0000256" key="5">
    <source>
        <dbReference type="ARBA" id="ARBA00023251"/>
    </source>
</evidence>
<reference evidence="9" key="1">
    <citation type="submission" date="2023-07" db="EMBL/GenBank/DDBJ databases">
        <title>30 novel species of actinomycetes from the DSMZ collection.</title>
        <authorList>
            <person name="Nouioui I."/>
        </authorList>
    </citation>
    <scope>NUCLEOTIDE SEQUENCE [LARGE SCALE GENOMIC DNA]</scope>
    <source>
        <strain evidence="9">DSM 44917</strain>
    </source>
</reference>
<feature type="transmembrane region" description="Helical" evidence="6">
    <location>
        <begin position="81"/>
        <end position="99"/>
    </location>
</feature>
<dbReference type="Proteomes" id="UP001183388">
    <property type="component" value="Unassembled WGS sequence"/>
</dbReference>
<organism evidence="8 9">
    <name type="scientific">Streptomyces boetiae</name>
    <dbReference type="NCBI Taxonomy" id="3075541"/>
    <lineage>
        <taxon>Bacteria</taxon>
        <taxon>Bacillati</taxon>
        <taxon>Actinomycetota</taxon>
        <taxon>Actinomycetes</taxon>
        <taxon>Kitasatosporales</taxon>
        <taxon>Streptomycetaceae</taxon>
        <taxon>Streptomyces</taxon>
    </lineage>
</organism>
<dbReference type="PANTHER" id="PTHR42718">
    <property type="entry name" value="MAJOR FACILITATOR SUPERFAMILY MULTIDRUG TRANSPORTER MFSC"/>
    <property type="match status" value="1"/>
</dbReference>
<evidence type="ECO:0000256" key="3">
    <source>
        <dbReference type="ARBA" id="ARBA00022989"/>
    </source>
</evidence>
<dbReference type="Gene3D" id="1.20.1250.20">
    <property type="entry name" value="MFS general substrate transporter like domains"/>
    <property type="match status" value="1"/>
</dbReference>
<dbReference type="EMBL" id="JAVREN010000066">
    <property type="protein sequence ID" value="MDT0310345.1"/>
    <property type="molecule type" value="Genomic_DNA"/>
</dbReference>
<keyword evidence="4 6" id="KW-0472">Membrane</keyword>
<keyword evidence="5" id="KW-0046">Antibiotic resistance</keyword>
<evidence type="ECO:0000259" key="7">
    <source>
        <dbReference type="PROSITE" id="PS50850"/>
    </source>
</evidence>
<dbReference type="CDD" id="cd17321">
    <property type="entry name" value="MFS_MMR_MDR_like"/>
    <property type="match status" value="1"/>
</dbReference>
<feature type="transmembrane region" description="Helical" evidence="6">
    <location>
        <begin position="329"/>
        <end position="348"/>
    </location>
</feature>
<feature type="transmembrane region" description="Helical" evidence="6">
    <location>
        <begin position="299"/>
        <end position="317"/>
    </location>
</feature>
<proteinExistence type="predicted"/>
<dbReference type="InterPro" id="IPR020846">
    <property type="entry name" value="MFS_dom"/>
</dbReference>
<dbReference type="InterPro" id="IPR036259">
    <property type="entry name" value="MFS_trans_sf"/>
</dbReference>
<sequence>MPGAAPDDPRRWWALAGLLVSVLVLGVDATILNVGLPTLAVELRASTGEQQWFVDAFLLVFAAGLLPAGLLGDRYGRRRRLLLGLAVMTAGSLAGALAGTPALLIAARAVMGLGAALISPLSVAVLPRVFSPAERTRAIGAVTAALAAGLPLGPLLGGWLLDHHGWRWIFLINVPLLAVGMAACLLLPETRDPAGPRLRPLGSALVAGGLAALVFGLIEGPYRGWDDPLVPGALGLAVALFTVLALRQRRSPEPLLGAHLLRRPGFASNALIGGLVMFVLAGLLFVLPQYLQSVRGHDALGTGLRLLPMTAGVVLATRGCQPLVRTFGSRGVVATGLALLAFSGILGSSTEAASGFGLTAVWLTVAGLGAGLALVPAMDAALDAVPAGRSGAASALLVACRQVGGAIGVALLGSLLAQSYRGGLDTGPLPPAEAGAARESPAAAHALAERFALPSVADSADAAFMDGMSLVLFVCAIAALGAALLAGLLLPQHRAARDGLTLVPGAAARPGAGE</sequence>
<feature type="transmembrane region" description="Helical" evidence="6">
    <location>
        <begin position="266"/>
        <end position="287"/>
    </location>
</feature>
<feature type="domain" description="Major facilitator superfamily (MFS) profile" evidence="7">
    <location>
        <begin position="14"/>
        <end position="494"/>
    </location>
</feature>